<evidence type="ECO:0000313" key="1">
    <source>
        <dbReference type="EMBL" id="KAJ7996559.1"/>
    </source>
</evidence>
<evidence type="ECO:0000313" key="2">
    <source>
        <dbReference type="Proteomes" id="UP001157502"/>
    </source>
</evidence>
<keyword evidence="2" id="KW-1185">Reference proteome</keyword>
<dbReference type="EMBL" id="CM055747">
    <property type="protein sequence ID" value="KAJ7996559.1"/>
    <property type="molecule type" value="Genomic_DNA"/>
</dbReference>
<sequence length="131" mass="14511">MDPRFKTKRDRDWDRLQEAAISANATEAEEICSDLQASQKAVYGDEDTQISEEVGNYLVAVTAVIPLQTMTVLEELFAGEERAMDHPVEQLDQQSKSPSRDPALERPASTPYGGRPFPLMVGIERHPVPAG</sequence>
<organism evidence="1 2">
    <name type="scientific">Dallia pectoralis</name>
    <name type="common">Alaska blackfish</name>
    <dbReference type="NCBI Taxonomy" id="75939"/>
    <lineage>
        <taxon>Eukaryota</taxon>
        <taxon>Metazoa</taxon>
        <taxon>Chordata</taxon>
        <taxon>Craniata</taxon>
        <taxon>Vertebrata</taxon>
        <taxon>Euteleostomi</taxon>
        <taxon>Actinopterygii</taxon>
        <taxon>Neopterygii</taxon>
        <taxon>Teleostei</taxon>
        <taxon>Protacanthopterygii</taxon>
        <taxon>Esociformes</taxon>
        <taxon>Umbridae</taxon>
        <taxon>Dallia</taxon>
    </lineage>
</organism>
<comment type="caution">
    <text evidence="1">The sequence shown here is derived from an EMBL/GenBank/DDBJ whole genome shotgun (WGS) entry which is preliminary data.</text>
</comment>
<reference evidence="1" key="1">
    <citation type="submission" date="2021-05" db="EMBL/GenBank/DDBJ databases">
        <authorList>
            <person name="Pan Q."/>
            <person name="Jouanno E."/>
            <person name="Zahm M."/>
            <person name="Klopp C."/>
            <person name="Cabau C."/>
            <person name="Louis A."/>
            <person name="Berthelot C."/>
            <person name="Parey E."/>
            <person name="Roest Crollius H."/>
            <person name="Montfort J."/>
            <person name="Robinson-Rechavi M."/>
            <person name="Bouchez O."/>
            <person name="Lampietro C."/>
            <person name="Lopez Roques C."/>
            <person name="Donnadieu C."/>
            <person name="Postlethwait J."/>
            <person name="Bobe J."/>
            <person name="Dillon D."/>
            <person name="Chandos A."/>
            <person name="von Hippel F."/>
            <person name="Guiguen Y."/>
        </authorList>
    </citation>
    <scope>NUCLEOTIDE SEQUENCE</scope>
    <source>
        <strain evidence="1">YG-Jan2019</strain>
    </source>
</reference>
<proteinExistence type="predicted"/>
<accession>A0ACC2FYT6</accession>
<dbReference type="Proteomes" id="UP001157502">
    <property type="component" value="Chromosome 20"/>
</dbReference>
<name>A0ACC2FYT6_DALPE</name>
<protein>
    <submittedName>
        <fullName evidence="1">Uncharacterized protein</fullName>
    </submittedName>
</protein>
<gene>
    <name evidence="1" type="ORF">DPEC_G00238290</name>
</gene>